<dbReference type="Proteomes" id="UP000276834">
    <property type="component" value="Unassembled WGS sequence"/>
</dbReference>
<proteinExistence type="predicted"/>
<reference evidence="1 2" key="1">
    <citation type="journal article" date="2018" name="Proc. R. Soc. B">
        <title>A non-coding region near Follistatin controls head colour polymorphism in the Gouldian finch.</title>
        <authorList>
            <person name="Toomey M.B."/>
            <person name="Marques C.I."/>
            <person name="Andrade P."/>
            <person name="Araujo P.M."/>
            <person name="Sabatino S."/>
            <person name="Gazda M.A."/>
            <person name="Afonso S."/>
            <person name="Lopes R.J."/>
            <person name="Corbo J.C."/>
            <person name="Carneiro M."/>
        </authorList>
    </citation>
    <scope>NUCLEOTIDE SEQUENCE [LARGE SCALE GENOMIC DNA]</scope>
    <source>
        <strain evidence="1">Red01</strain>
        <tissue evidence="1">Muscle</tissue>
    </source>
</reference>
<organism evidence="1 2">
    <name type="scientific">Chloebia gouldiae</name>
    <name type="common">Gouldian finch</name>
    <name type="synonym">Erythrura gouldiae</name>
    <dbReference type="NCBI Taxonomy" id="44316"/>
    <lineage>
        <taxon>Eukaryota</taxon>
        <taxon>Metazoa</taxon>
        <taxon>Chordata</taxon>
        <taxon>Craniata</taxon>
        <taxon>Vertebrata</taxon>
        <taxon>Euteleostomi</taxon>
        <taxon>Archelosauria</taxon>
        <taxon>Archosauria</taxon>
        <taxon>Dinosauria</taxon>
        <taxon>Saurischia</taxon>
        <taxon>Theropoda</taxon>
        <taxon>Coelurosauria</taxon>
        <taxon>Aves</taxon>
        <taxon>Neognathae</taxon>
        <taxon>Neoaves</taxon>
        <taxon>Telluraves</taxon>
        <taxon>Australaves</taxon>
        <taxon>Passeriformes</taxon>
        <taxon>Passeroidea</taxon>
        <taxon>Passeridae</taxon>
        <taxon>Chloebia</taxon>
    </lineage>
</organism>
<accession>A0A3L8SWW9</accession>
<dbReference type="EMBL" id="QUSF01000004">
    <property type="protein sequence ID" value="RLW10465.1"/>
    <property type="molecule type" value="Genomic_DNA"/>
</dbReference>
<name>A0A3L8SWW9_CHLGU</name>
<sequence>MIFPFGFQWWDSSQLTLEEFGFHHLNPHAGKEAGQMILCWHLPRLWYNGDGWRWSARRDERKKYPNCSMCVEKPDAYMKDMKDEQSGYS</sequence>
<protein>
    <submittedName>
        <fullName evidence="1">Uncharacterized protein</fullName>
    </submittedName>
</protein>
<evidence type="ECO:0000313" key="2">
    <source>
        <dbReference type="Proteomes" id="UP000276834"/>
    </source>
</evidence>
<keyword evidence="2" id="KW-1185">Reference proteome</keyword>
<dbReference type="AlphaFoldDB" id="A0A3L8SWW9"/>
<evidence type="ECO:0000313" key="1">
    <source>
        <dbReference type="EMBL" id="RLW10465.1"/>
    </source>
</evidence>
<gene>
    <name evidence="1" type="ORF">DV515_00002089</name>
</gene>
<comment type="caution">
    <text evidence="1">The sequence shown here is derived from an EMBL/GenBank/DDBJ whole genome shotgun (WGS) entry which is preliminary data.</text>
</comment>